<dbReference type="AlphaFoldDB" id="A0A2Z4FPA9"/>
<dbReference type="Proteomes" id="UP000249799">
    <property type="component" value="Chromosome"/>
</dbReference>
<evidence type="ECO:0000313" key="2">
    <source>
        <dbReference type="Proteomes" id="UP000249799"/>
    </source>
</evidence>
<dbReference type="OrthoDB" id="5511548at2"/>
<keyword evidence="2" id="KW-1185">Reference proteome</keyword>
<accession>A0A2Z4FPA9</accession>
<protein>
    <submittedName>
        <fullName evidence="1">Uncharacterized protein</fullName>
    </submittedName>
</protein>
<gene>
    <name evidence="1" type="ORF">DN745_16300</name>
</gene>
<dbReference type="Pfam" id="PF07963">
    <property type="entry name" value="N_methyl"/>
    <property type="match status" value="1"/>
</dbReference>
<reference evidence="1 2" key="1">
    <citation type="submission" date="2018-06" db="EMBL/GenBank/DDBJ databases">
        <title>Lujinxingia sediminis gen. nov. sp. nov., a new facultative anaerobic member of the class Deltaproteobacteria, and proposal of Lujinxingaceae fam. nov.</title>
        <authorList>
            <person name="Guo L.-Y."/>
            <person name="Li C.-M."/>
            <person name="Wang S."/>
            <person name="Du Z.-J."/>
        </authorList>
    </citation>
    <scope>NUCLEOTIDE SEQUENCE [LARGE SCALE GENOMIC DNA]</scope>
    <source>
        <strain evidence="1 2">FA350</strain>
    </source>
</reference>
<name>A0A2Z4FPA9_9DELT</name>
<evidence type="ECO:0000313" key="1">
    <source>
        <dbReference type="EMBL" id="AWV90793.1"/>
    </source>
</evidence>
<organism evidence="1 2">
    <name type="scientific">Bradymonas sediminis</name>
    <dbReference type="NCBI Taxonomy" id="1548548"/>
    <lineage>
        <taxon>Bacteria</taxon>
        <taxon>Deltaproteobacteria</taxon>
        <taxon>Bradymonadales</taxon>
        <taxon>Bradymonadaceae</taxon>
        <taxon>Bradymonas</taxon>
    </lineage>
</organism>
<dbReference type="Gene3D" id="3.30.700.10">
    <property type="entry name" value="Glycoprotein, Type 4 Pilin"/>
    <property type="match status" value="1"/>
</dbReference>
<dbReference type="InterPro" id="IPR045584">
    <property type="entry name" value="Pilin-like"/>
</dbReference>
<dbReference type="EMBL" id="CP030032">
    <property type="protein sequence ID" value="AWV90793.1"/>
    <property type="molecule type" value="Genomic_DNA"/>
</dbReference>
<sequence>MSEITPKNRASASGHLRGRAGFTLVELMVSLVILGMIMTVIFSLFSTTSDGLKEADSLVNTMDSARFAVERVGSDLKSAGAFASPDSKNDPWVIQGTSNQLCVQGIAGYKDWQNSTAILSTAKNNAHNSSGRVGVSFDGFIVMGAVDFPQTFEVADIVPGPPSRATIPGHIRGVTKLLSNNPFYLDTALPAGINADVQTHFADGLPNRLLRIADRDGNLQFTGISAATAVTGGPSTEANPVELELSPNLHVRQSKEDGSANQKGLDPPTLGDEDIGYGAALVDAYWYHVEPSPLDPDNYRLVRDRLDATKIATALCAPANTNPADALPDSRDQVVIADRVADFQVWFDCADPSGNLSGVDWISEWASPSEGGSCMDVASPSFGEARMAHIRLSLHTRDERKDIPDALAALYNNDASGANPGALRYFNIYPDAPGAARVVTVQSDIALTTFAMRNLH</sequence>
<dbReference type="SUPFAM" id="SSF54523">
    <property type="entry name" value="Pili subunits"/>
    <property type="match status" value="1"/>
</dbReference>
<dbReference type="RefSeq" id="WP_111336450.1">
    <property type="nucleotide sequence ID" value="NZ_CP030032.1"/>
</dbReference>
<dbReference type="NCBIfam" id="TIGR02532">
    <property type="entry name" value="IV_pilin_GFxxxE"/>
    <property type="match status" value="1"/>
</dbReference>
<proteinExistence type="predicted"/>
<dbReference type="InterPro" id="IPR012902">
    <property type="entry name" value="N_methyl_site"/>
</dbReference>
<dbReference type="PROSITE" id="PS00409">
    <property type="entry name" value="PROKAR_NTER_METHYL"/>
    <property type="match status" value="1"/>
</dbReference>
<dbReference type="KEGG" id="bsed:DN745_16300"/>